<protein>
    <submittedName>
        <fullName evidence="3">BQ5605_C024g09869 protein</fullName>
    </submittedName>
</protein>
<feature type="signal peptide" evidence="2">
    <location>
        <begin position="1"/>
        <end position="19"/>
    </location>
</feature>
<dbReference type="Pfam" id="PF01161">
    <property type="entry name" value="PBP"/>
    <property type="match status" value="1"/>
</dbReference>
<dbReference type="EMBL" id="FQNC01000086">
    <property type="protein sequence ID" value="SGZ26250.1"/>
    <property type="molecule type" value="Genomic_DNA"/>
</dbReference>
<dbReference type="InterPro" id="IPR036610">
    <property type="entry name" value="PEBP-like_sf"/>
</dbReference>
<gene>
    <name evidence="3" type="primary">BQ5605_C024g09869</name>
    <name evidence="3" type="ORF">BQ5605_C024G09869</name>
</gene>
<proteinExistence type="predicted"/>
<dbReference type="InterPro" id="IPR008914">
    <property type="entry name" value="PEBP"/>
</dbReference>
<organism evidence="3 4">
    <name type="scientific">Microbotryum silenes-dioicae</name>
    <dbReference type="NCBI Taxonomy" id="796604"/>
    <lineage>
        <taxon>Eukaryota</taxon>
        <taxon>Fungi</taxon>
        <taxon>Dikarya</taxon>
        <taxon>Basidiomycota</taxon>
        <taxon>Pucciniomycotina</taxon>
        <taxon>Microbotryomycetes</taxon>
        <taxon>Microbotryales</taxon>
        <taxon>Microbotryaceae</taxon>
        <taxon>Microbotryum</taxon>
    </lineage>
</organism>
<dbReference type="PANTHER" id="PTHR11362:SF140">
    <property type="entry name" value="PEBP-LIKE PROTEIN"/>
    <property type="match status" value="1"/>
</dbReference>
<feature type="region of interest" description="Disordered" evidence="1">
    <location>
        <begin position="240"/>
        <end position="270"/>
    </location>
</feature>
<evidence type="ECO:0000256" key="1">
    <source>
        <dbReference type="SAM" id="MobiDB-lite"/>
    </source>
</evidence>
<dbReference type="Gene3D" id="3.90.280.10">
    <property type="entry name" value="PEBP-like"/>
    <property type="match status" value="1"/>
</dbReference>
<sequence length="296" mass="29473">MFISIAAFITAFAASHVSAQASATALDLVDQGWDNSGFALDTLAGFGLELNATALLTVNYAGGAGVIENGKDYTAAQVSKLPTINFEPAASATTLGAGRAYTLILADASSLGDPDKQGNYRHYLSNGATAAANGTDQFAVSGGTVITSYAGPGPLTGSGTHRYAWMLLVQGSDFKAPANLSTAGTSPGHWNVSSYVSEAGGLQLVAASFFTVTASGTPTGSVVTTAPAVSNPLCFDTTPASTHTGSSSPTSTGSGGSTTSAPASATTTSARSGSNQLTATWVFGAVAGLLAMFTLL</sequence>
<keyword evidence="4" id="KW-1185">Reference proteome</keyword>
<reference evidence="3 4" key="1">
    <citation type="submission" date="2016-11" db="EMBL/GenBank/DDBJ databases">
        <authorList>
            <person name="Jaros S."/>
            <person name="Januszkiewicz K."/>
            <person name="Wedrychowicz H."/>
        </authorList>
    </citation>
    <scope>NUCLEOTIDE SEQUENCE [LARGE SCALE GENOMIC DNA]</scope>
</reference>
<dbReference type="Proteomes" id="UP000249464">
    <property type="component" value="Unassembled WGS sequence"/>
</dbReference>
<dbReference type="CDD" id="cd00866">
    <property type="entry name" value="PEBP_euk"/>
    <property type="match status" value="1"/>
</dbReference>
<dbReference type="InterPro" id="IPR035810">
    <property type="entry name" value="PEBP_euk"/>
</dbReference>
<dbReference type="PANTHER" id="PTHR11362">
    <property type="entry name" value="PHOSPHATIDYLETHANOLAMINE-BINDING PROTEIN"/>
    <property type="match status" value="1"/>
</dbReference>
<dbReference type="AlphaFoldDB" id="A0A2X0NEI1"/>
<evidence type="ECO:0000313" key="3">
    <source>
        <dbReference type="EMBL" id="SGZ26250.1"/>
    </source>
</evidence>
<dbReference type="STRING" id="796604.A0A2X0NEI1"/>
<dbReference type="SUPFAM" id="SSF49777">
    <property type="entry name" value="PEBP-like"/>
    <property type="match status" value="1"/>
</dbReference>
<keyword evidence="2" id="KW-0732">Signal</keyword>
<accession>A0A2X0NEI1</accession>
<evidence type="ECO:0000313" key="4">
    <source>
        <dbReference type="Proteomes" id="UP000249464"/>
    </source>
</evidence>
<feature type="chain" id="PRO_5016174781" evidence="2">
    <location>
        <begin position="20"/>
        <end position="296"/>
    </location>
</feature>
<name>A0A2X0NEI1_9BASI</name>
<evidence type="ECO:0000256" key="2">
    <source>
        <dbReference type="SAM" id="SignalP"/>
    </source>
</evidence>